<dbReference type="InterPro" id="IPR001104">
    <property type="entry name" value="3-oxo-5_a-steroid_4-DH_C"/>
</dbReference>
<dbReference type="HOGENOM" id="CLU_065395_1_0_1"/>
<dbReference type="InterPro" id="IPR039357">
    <property type="entry name" value="SRD5A/TECR"/>
</dbReference>
<sequence length="265" mass="30143">MAHHLIPSLDWSEQELHAWLVKGVFALGVVTYLATSLVNAPYGRHARPGWGPTINTRLGWVLMEMPSALWFAFVYLRGEHRTLTTPMIAASLWCCHYFYRAFVYPFLIRASKDKRMPITVMLAGDFYNIINAYVNARYLSQYGDYANDAPFERASFYIGVAMFATGFAVNIHSDHVLINLRKPGDTGYSIPHGGMFAYVSAPNYFGELLEWFGWTLLSGSPAGLSFAFYTATNLVPRAVSNHQWYLNKFKETYPKNRKVILPGIW</sequence>
<reference evidence="8" key="3">
    <citation type="submission" date="2015-02" db="UniProtKB">
        <authorList>
            <consortium name="EnsemblProtists"/>
        </authorList>
    </citation>
    <scope>IDENTIFICATION</scope>
    <source>
        <strain evidence="8">DAOM BR144</strain>
    </source>
</reference>
<evidence type="ECO:0000256" key="1">
    <source>
        <dbReference type="ARBA" id="ARBA00004141"/>
    </source>
</evidence>
<comment type="similarity">
    <text evidence="2">Belongs to the steroid 5-alpha reductase family.</text>
</comment>
<dbReference type="InterPro" id="IPR016636">
    <property type="entry name" value="3-oxo-5-alpha-steroid_4-DH"/>
</dbReference>
<keyword evidence="9" id="KW-1185">Reference proteome</keyword>
<feature type="domain" description="3-oxo-5-alpha-steroid 4-dehydrogenase C-terminal" evidence="7">
    <location>
        <begin position="115"/>
        <end position="265"/>
    </location>
</feature>
<evidence type="ECO:0000256" key="5">
    <source>
        <dbReference type="ARBA" id="ARBA00023136"/>
    </source>
</evidence>
<keyword evidence="3 6" id="KW-0812">Transmembrane</keyword>
<reference evidence="9" key="2">
    <citation type="submission" date="2010-04" db="EMBL/GenBank/DDBJ databases">
        <authorList>
            <person name="Buell R."/>
            <person name="Hamilton J."/>
            <person name="Hostetler J."/>
        </authorList>
    </citation>
    <scope>NUCLEOTIDE SEQUENCE [LARGE SCALE GENOMIC DNA]</scope>
    <source>
        <strain evidence="9">DAOM:BR144</strain>
    </source>
</reference>
<dbReference type="Gene3D" id="1.20.120.1630">
    <property type="match status" value="1"/>
</dbReference>
<evidence type="ECO:0000256" key="4">
    <source>
        <dbReference type="ARBA" id="ARBA00022989"/>
    </source>
</evidence>
<dbReference type="eggNOG" id="KOG1638">
    <property type="taxonomic scope" value="Eukaryota"/>
</dbReference>
<accession>K3WAS6</accession>
<dbReference type="PROSITE" id="PS50244">
    <property type="entry name" value="S5A_REDUCTASE"/>
    <property type="match status" value="1"/>
</dbReference>
<dbReference type="AlphaFoldDB" id="K3WAS6"/>
<evidence type="ECO:0000256" key="6">
    <source>
        <dbReference type="SAM" id="Phobius"/>
    </source>
</evidence>
<dbReference type="STRING" id="431595.K3WAS6"/>
<feature type="transmembrane region" description="Helical" evidence="6">
    <location>
        <begin position="88"/>
        <end position="107"/>
    </location>
</feature>
<dbReference type="InParanoid" id="K3WAS6"/>
<proteinExistence type="inferred from homology"/>
<dbReference type="FunCoup" id="K3WAS6">
    <property type="interactions" value="107"/>
</dbReference>
<keyword evidence="5 6" id="KW-0472">Membrane</keyword>
<dbReference type="GO" id="GO:0016020">
    <property type="term" value="C:membrane"/>
    <property type="evidence" value="ECO:0007669"/>
    <property type="project" value="UniProtKB-SubCell"/>
</dbReference>
<dbReference type="Pfam" id="PF02544">
    <property type="entry name" value="Steroid_dh"/>
    <property type="match status" value="1"/>
</dbReference>
<name>K3WAS6_GLOUD</name>
<dbReference type="VEuPathDB" id="FungiDB:PYU1_G002065"/>
<protein>
    <recommendedName>
        <fullName evidence="7">3-oxo-5-alpha-steroid 4-dehydrogenase C-terminal domain-containing protein</fullName>
    </recommendedName>
</protein>
<reference evidence="9" key="1">
    <citation type="journal article" date="2010" name="Genome Biol.">
        <title>Genome sequence of the necrotrophic plant pathogen Pythium ultimum reveals original pathogenicity mechanisms and effector repertoire.</title>
        <authorList>
            <person name="Levesque C.A."/>
            <person name="Brouwer H."/>
            <person name="Cano L."/>
            <person name="Hamilton J.P."/>
            <person name="Holt C."/>
            <person name="Huitema E."/>
            <person name="Raffaele S."/>
            <person name="Robideau G.P."/>
            <person name="Thines M."/>
            <person name="Win J."/>
            <person name="Zerillo M.M."/>
            <person name="Beakes G.W."/>
            <person name="Boore J.L."/>
            <person name="Busam D."/>
            <person name="Dumas B."/>
            <person name="Ferriera S."/>
            <person name="Fuerstenberg S.I."/>
            <person name="Gachon C.M."/>
            <person name="Gaulin E."/>
            <person name="Govers F."/>
            <person name="Grenville-Briggs L."/>
            <person name="Horner N."/>
            <person name="Hostetler J."/>
            <person name="Jiang R.H."/>
            <person name="Johnson J."/>
            <person name="Krajaejun T."/>
            <person name="Lin H."/>
            <person name="Meijer H.J."/>
            <person name="Moore B."/>
            <person name="Morris P."/>
            <person name="Phuntmart V."/>
            <person name="Puiu D."/>
            <person name="Shetty J."/>
            <person name="Stajich J.E."/>
            <person name="Tripathy S."/>
            <person name="Wawra S."/>
            <person name="van West P."/>
            <person name="Whitty B.R."/>
            <person name="Coutinho P.M."/>
            <person name="Henrissat B."/>
            <person name="Martin F."/>
            <person name="Thomas P.D."/>
            <person name="Tyler B.M."/>
            <person name="De Vries R.P."/>
            <person name="Kamoun S."/>
            <person name="Yandell M."/>
            <person name="Tisserat N."/>
            <person name="Buell C.R."/>
        </authorList>
    </citation>
    <scope>NUCLEOTIDE SEQUENCE</scope>
    <source>
        <strain evidence="9">DAOM:BR144</strain>
    </source>
</reference>
<evidence type="ECO:0000313" key="9">
    <source>
        <dbReference type="Proteomes" id="UP000019132"/>
    </source>
</evidence>
<evidence type="ECO:0000256" key="2">
    <source>
        <dbReference type="ARBA" id="ARBA00007742"/>
    </source>
</evidence>
<feature type="transmembrane region" description="Helical" evidence="6">
    <location>
        <begin position="16"/>
        <end position="38"/>
    </location>
</feature>
<feature type="transmembrane region" description="Helical" evidence="6">
    <location>
        <begin position="58"/>
        <end position="76"/>
    </location>
</feature>
<organism evidence="8 9">
    <name type="scientific">Globisporangium ultimum (strain ATCC 200006 / CBS 805.95 / DAOM BR144)</name>
    <name type="common">Pythium ultimum</name>
    <dbReference type="NCBI Taxonomy" id="431595"/>
    <lineage>
        <taxon>Eukaryota</taxon>
        <taxon>Sar</taxon>
        <taxon>Stramenopiles</taxon>
        <taxon>Oomycota</taxon>
        <taxon>Peronosporomycetes</taxon>
        <taxon>Pythiales</taxon>
        <taxon>Pythiaceae</taxon>
        <taxon>Globisporangium</taxon>
    </lineage>
</organism>
<dbReference type="PANTHER" id="PTHR10556:SF43">
    <property type="entry name" value="STEROID 5-ALPHA-REDUCTASE DET2"/>
    <property type="match status" value="1"/>
</dbReference>
<dbReference type="GO" id="GO:0008202">
    <property type="term" value="P:steroid metabolic process"/>
    <property type="evidence" value="ECO:0007669"/>
    <property type="project" value="InterPro"/>
</dbReference>
<comment type="subcellular location">
    <subcellularLocation>
        <location evidence="1">Membrane</location>
        <topology evidence="1">Multi-pass membrane protein</topology>
    </subcellularLocation>
</comment>
<dbReference type="PANTHER" id="PTHR10556">
    <property type="entry name" value="3-OXO-5-ALPHA-STEROID 4-DEHYDROGENASE"/>
    <property type="match status" value="1"/>
</dbReference>
<dbReference type="PIRSF" id="PIRSF015596">
    <property type="entry name" value="5_alpha-SR2"/>
    <property type="match status" value="1"/>
</dbReference>
<feature type="transmembrane region" description="Helical" evidence="6">
    <location>
        <begin position="154"/>
        <end position="172"/>
    </location>
</feature>
<dbReference type="EnsemblProtists" id="PYU1_T002067">
    <property type="protein sequence ID" value="PYU1_T002067"/>
    <property type="gene ID" value="PYU1_G002065"/>
</dbReference>
<evidence type="ECO:0000256" key="3">
    <source>
        <dbReference type="ARBA" id="ARBA00022692"/>
    </source>
</evidence>
<dbReference type="EMBL" id="GL376634">
    <property type="status" value="NOT_ANNOTATED_CDS"/>
    <property type="molecule type" value="Genomic_DNA"/>
</dbReference>
<evidence type="ECO:0000259" key="7">
    <source>
        <dbReference type="Pfam" id="PF02544"/>
    </source>
</evidence>
<dbReference type="FunFam" id="1.20.120.1630:FF:000014">
    <property type="entry name" value="Steroid 5-alpha reductase, putative"/>
    <property type="match status" value="1"/>
</dbReference>
<dbReference type="OMA" id="PHYALEW"/>
<evidence type="ECO:0000313" key="8">
    <source>
        <dbReference type="EnsemblProtists" id="PYU1_T002067"/>
    </source>
</evidence>
<dbReference type="GO" id="GO:0003865">
    <property type="term" value="F:3-oxo-5-alpha-steroid 4-dehydrogenase activity"/>
    <property type="evidence" value="ECO:0007669"/>
    <property type="project" value="InterPro"/>
</dbReference>
<dbReference type="Proteomes" id="UP000019132">
    <property type="component" value="Unassembled WGS sequence"/>
</dbReference>
<feature type="transmembrane region" description="Helical" evidence="6">
    <location>
        <begin position="116"/>
        <end position="134"/>
    </location>
</feature>
<keyword evidence="4 6" id="KW-1133">Transmembrane helix</keyword>